<dbReference type="GO" id="GO:0020037">
    <property type="term" value="F:heme binding"/>
    <property type="evidence" value="ECO:0007669"/>
    <property type="project" value="InterPro"/>
</dbReference>
<comment type="similarity">
    <text evidence="2 8">Belongs to the cytochrome P450 family.</text>
</comment>
<evidence type="ECO:0000256" key="3">
    <source>
        <dbReference type="ARBA" id="ARBA00022723"/>
    </source>
</evidence>
<evidence type="ECO:0000256" key="7">
    <source>
        <dbReference type="PIRSR" id="PIRSR602401-1"/>
    </source>
</evidence>
<evidence type="ECO:0000256" key="8">
    <source>
        <dbReference type="RuleBase" id="RU000461"/>
    </source>
</evidence>
<comment type="cofactor">
    <cofactor evidence="1 7">
        <name>heme</name>
        <dbReference type="ChEBI" id="CHEBI:30413"/>
    </cofactor>
</comment>
<sequence>MLSFESSGKNLAGIAVLGLVLYGVYGAIYRLYLSPVAHVPGPWFAKLTFWNEFYYDVVLGGRYTFKIGDYHEKYGPIIRINPFEVHVKDSDFADELYVGASKRKSDKWPWANLVNKLCDRLEEYRDAGKPVTMLYAYACLTVDVISEYSFPEGYSYLDQKEFDREHYDAWMAMSKMSHLLKQFGWLYPFLSSLPMWVTKMSSPETYIVLQQMLRLRLETAQIVNAKKEGKSDIKQWTARPSMIEAFLDSNLPESDKTIERIAGEAQIAIGAGTLTSSHCLKHATFHILANPHIHERLMNDLERAIPDTDAPPNLRQLESIEYLVAILYESLRNFHGVTQRLQRISPDQLIHYKDYALPPGTPISMTGVLTHDDPDIFPEPYEFRPERWLPLSTNGVRLQKYLMAFGKGSRQCVGMELGKAEIMTALATVFRRFGRKMSLLDTYRERDIDFKHDYFNPMSSSQSNGLVVKFEK</sequence>
<dbReference type="Gene3D" id="1.10.630.10">
    <property type="entry name" value="Cytochrome P450"/>
    <property type="match status" value="1"/>
</dbReference>
<gene>
    <name evidence="9" type="ORF">OHK93_003781</name>
</gene>
<accession>A0AA43QU80</accession>
<dbReference type="InterPro" id="IPR017972">
    <property type="entry name" value="Cyt_P450_CS"/>
</dbReference>
<dbReference type="GO" id="GO:0016705">
    <property type="term" value="F:oxidoreductase activity, acting on paired donors, with incorporation or reduction of molecular oxygen"/>
    <property type="evidence" value="ECO:0007669"/>
    <property type="project" value="InterPro"/>
</dbReference>
<keyword evidence="3 7" id="KW-0479">Metal-binding</keyword>
<organism evidence="9 10">
    <name type="scientific">Ramalina farinacea</name>
    <dbReference type="NCBI Taxonomy" id="258253"/>
    <lineage>
        <taxon>Eukaryota</taxon>
        <taxon>Fungi</taxon>
        <taxon>Dikarya</taxon>
        <taxon>Ascomycota</taxon>
        <taxon>Pezizomycotina</taxon>
        <taxon>Lecanoromycetes</taxon>
        <taxon>OSLEUM clade</taxon>
        <taxon>Lecanoromycetidae</taxon>
        <taxon>Lecanorales</taxon>
        <taxon>Lecanorineae</taxon>
        <taxon>Ramalinaceae</taxon>
        <taxon>Ramalina</taxon>
    </lineage>
</organism>
<keyword evidence="5 7" id="KW-0408">Iron</keyword>
<dbReference type="PANTHER" id="PTHR24305:SF157">
    <property type="entry name" value="N-ACETYLTRYPTOPHAN 6-HYDROXYLASE IVOC-RELATED"/>
    <property type="match status" value="1"/>
</dbReference>
<dbReference type="SUPFAM" id="SSF48264">
    <property type="entry name" value="Cytochrome P450"/>
    <property type="match status" value="1"/>
</dbReference>
<dbReference type="GO" id="GO:0004497">
    <property type="term" value="F:monooxygenase activity"/>
    <property type="evidence" value="ECO:0007669"/>
    <property type="project" value="UniProtKB-KW"/>
</dbReference>
<dbReference type="Proteomes" id="UP001161017">
    <property type="component" value="Unassembled WGS sequence"/>
</dbReference>
<dbReference type="InterPro" id="IPR002401">
    <property type="entry name" value="Cyt_P450_E_grp-I"/>
</dbReference>
<evidence type="ECO:0008006" key="11">
    <source>
        <dbReference type="Google" id="ProtNLM"/>
    </source>
</evidence>
<keyword evidence="6 8" id="KW-0503">Monooxygenase</keyword>
<evidence type="ECO:0000313" key="10">
    <source>
        <dbReference type="Proteomes" id="UP001161017"/>
    </source>
</evidence>
<name>A0AA43QU80_9LECA</name>
<comment type="caution">
    <text evidence="9">The sequence shown here is derived from an EMBL/GenBank/DDBJ whole genome shotgun (WGS) entry which is preliminary data.</text>
</comment>
<dbReference type="CDD" id="cd11062">
    <property type="entry name" value="CYP58-like"/>
    <property type="match status" value="1"/>
</dbReference>
<dbReference type="PRINTS" id="PR00463">
    <property type="entry name" value="EP450I"/>
</dbReference>
<dbReference type="AlphaFoldDB" id="A0AA43QU80"/>
<keyword evidence="4 8" id="KW-0560">Oxidoreductase</keyword>
<evidence type="ECO:0000256" key="5">
    <source>
        <dbReference type="ARBA" id="ARBA00023004"/>
    </source>
</evidence>
<feature type="binding site" description="axial binding residue" evidence="7">
    <location>
        <position position="412"/>
    </location>
    <ligand>
        <name>heme</name>
        <dbReference type="ChEBI" id="CHEBI:30413"/>
    </ligand>
    <ligandPart>
        <name>Fe</name>
        <dbReference type="ChEBI" id="CHEBI:18248"/>
    </ligandPart>
</feature>
<keyword evidence="7 8" id="KW-0349">Heme</keyword>
<evidence type="ECO:0000256" key="4">
    <source>
        <dbReference type="ARBA" id="ARBA00023002"/>
    </source>
</evidence>
<evidence type="ECO:0000256" key="6">
    <source>
        <dbReference type="ARBA" id="ARBA00023033"/>
    </source>
</evidence>
<dbReference type="EMBL" id="JAPUFD010000019">
    <property type="protein sequence ID" value="MDI1492567.1"/>
    <property type="molecule type" value="Genomic_DNA"/>
</dbReference>
<keyword evidence="10" id="KW-1185">Reference proteome</keyword>
<evidence type="ECO:0000256" key="1">
    <source>
        <dbReference type="ARBA" id="ARBA00001971"/>
    </source>
</evidence>
<dbReference type="Pfam" id="PF00067">
    <property type="entry name" value="p450"/>
    <property type="match status" value="1"/>
</dbReference>
<proteinExistence type="inferred from homology"/>
<evidence type="ECO:0000313" key="9">
    <source>
        <dbReference type="EMBL" id="MDI1492567.1"/>
    </source>
</evidence>
<protein>
    <recommendedName>
        <fullName evidence="11">Cytochrome P450</fullName>
    </recommendedName>
</protein>
<dbReference type="InterPro" id="IPR001128">
    <property type="entry name" value="Cyt_P450"/>
</dbReference>
<dbReference type="InterPro" id="IPR036396">
    <property type="entry name" value="Cyt_P450_sf"/>
</dbReference>
<dbReference type="InterPro" id="IPR050121">
    <property type="entry name" value="Cytochrome_P450_monoxygenase"/>
</dbReference>
<dbReference type="GO" id="GO:0005506">
    <property type="term" value="F:iron ion binding"/>
    <property type="evidence" value="ECO:0007669"/>
    <property type="project" value="InterPro"/>
</dbReference>
<reference evidence="9" key="1">
    <citation type="journal article" date="2023" name="Genome Biol. Evol.">
        <title>First Whole Genome Sequence and Flow Cytometry Genome Size Data for the Lichen-Forming Fungus Ramalina farinacea (Ascomycota).</title>
        <authorList>
            <person name="Llewellyn T."/>
            <person name="Mian S."/>
            <person name="Hill R."/>
            <person name="Leitch I.J."/>
            <person name="Gaya E."/>
        </authorList>
    </citation>
    <scope>NUCLEOTIDE SEQUENCE</scope>
    <source>
        <strain evidence="9">LIQ254RAFAR</strain>
    </source>
</reference>
<evidence type="ECO:0000256" key="2">
    <source>
        <dbReference type="ARBA" id="ARBA00010617"/>
    </source>
</evidence>
<dbReference type="PANTHER" id="PTHR24305">
    <property type="entry name" value="CYTOCHROME P450"/>
    <property type="match status" value="1"/>
</dbReference>
<dbReference type="PROSITE" id="PS00086">
    <property type="entry name" value="CYTOCHROME_P450"/>
    <property type="match status" value="1"/>
</dbReference>